<dbReference type="GO" id="GO:0005886">
    <property type="term" value="C:plasma membrane"/>
    <property type="evidence" value="ECO:0007669"/>
    <property type="project" value="UniProtKB-SubCell"/>
</dbReference>
<dbReference type="CDD" id="cd09601">
    <property type="entry name" value="M1_APN-Q_like"/>
    <property type="match status" value="1"/>
</dbReference>
<evidence type="ECO:0000256" key="8">
    <source>
        <dbReference type="ARBA" id="ARBA00022729"/>
    </source>
</evidence>
<sequence length="1014" mass="117439">MGGNKAGFNSTRSEFESDTENSKDSNVHKRNGCFVSTKKAIILAAFAILSLLAVGAIIYFYGAKYNKHQDDSNDLEALLNTSLNNIQFQDFRLPTHVRPLHYRLRIHPFLNEIDASSFKFYGEVTILINCEKPTKTIILHSDQLQIVKHEVMVATRKDVFIKALQKFLPGTDFSNKSDQTSEYNSTLNDDAKSEINYVVPKTIYLEIEQHEEIPKMSRYIIHLSSELEPGTNYTLDIKFSGKISDNLLGLYRSSYLDSDGNKRWILNTHLQPIFARRIFPCFDEPSFKASFEISIARKTSMSSVSNMPLKESEIMQNKSGWIWDHFDTSPPMSPHLLAFTVFDFDFIKPNSSEIGSVFKLWAPKHLLANAQYAVNIGPKILYYLQHFFGIKFPLSKIDLVVIPELYQTAIENWGLITFRENAILLDSSSDSWETKNYIFKTITGKLSKQWFGNLVTMHWWSDIWLSEGFSTYMEDVVENTLDPALEDLDTFSMRVTQTILDSDKLKSVQSLQVNIKDPTQIEQLFDDVAYNKGSCLIRMLNCTISETSFKKGIQNYLKTNTSIDDFWNSFYEIDKNTTMLPNDVSIKEFMDTWITQDGYPILSVERNYENGTAVINQKGFVNFHNTNNHLWHIPITYTQDGTDTVNSMWMKNTPSMLVENFTIPNSNKWVVFNVEGTGLYRVNYDNNNWKLLQNQLKIDSSKISATNRGQLLNDAIELSNIGMLNYSTAFELAKYLKHNESNLIPWHSFFNSLKPTTYIMQRTEYFGIFEDYILNLIKPTFEKLGHTQSLNESQNNKLLRSFIIKKACDYNYEPCLSWSRKHFHNWMNSPDPDKHIPISFGLRDAVLCSAIKTSGKKEWNFLWERTLYQLVSMANLKIFYNSLGCTRQPWLINNYLAKTLNGSIALQNTKIVWKSLSHPVGLSVGFAYLRTNWKKIYQNSEHLFSNLNTIFEEFLTKLSTKIDLEDLTVFYKNNKKELLPVSSLMLRLVDKIKWRINWVEMNIKTVVNWMLQNT</sequence>
<evidence type="ECO:0000259" key="19">
    <source>
        <dbReference type="Pfam" id="PF01433"/>
    </source>
</evidence>
<accession>A0AAN7PBR6</accession>
<comment type="caution">
    <text evidence="22">The sequence shown here is derived from an EMBL/GenBank/DDBJ whole genome shotgun (WGS) entry which is preliminary data.</text>
</comment>
<gene>
    <name evidence="22" type="ORF">RN001_004547</name>
</gene>
<keyword evidence="11" id="KW-0482">Metalloprotease</keyword>
<dbReference type="FunFam" id="1.25.50.20:FF:000005">
    <property type="entry name" value="Aminopeptidase N-like protein"/>
    <property type="match status" value="1"/>
</dbReference>
<dbReference type="Gene3D" id="2.60.40.1730">
    <property type="entry name" value="tricorn interacting facor f3 domain"/>
    <property type="match status" value="1"/>
</dbReference>
<evidence type="ECO:0000256" key="1">
    <source>
        <dbReference type="ARBA" id="ARBA00004609"/>
    </source>
</evidence>
<keyword evidence="6" id="KW-0645">Protease</keyword>
<evidence type="ECO:0000256" key="16">
    <source>
        <dbReference type="PIRSR" id="PIRSR634016-4"/>
    </source>
</evidence>
<dbReference type="GO" id="GO:0006508">
    <property type="term" value="P:proteolysis"/>
    <property type="evidence" value="ECO:0007669"/>
    <property type="project" value="UniProtKB-KW"/>
</dbReference>
<comment type="similarity">
    <text evidence="2">Belongs to the peptidase M1 family.</text>
</comment>
<keyword evidence="18" id="KW-0812">Transmembrane</keyword>
<dbReference type="Pfam" id="PF01433">
    <property type="entry name" value="Peptidase_M1"/>
    <property type="match status" value="1"/>
</dbReference>
<evidence type="ECO:0000256" key="10">
    <source>
        <dbReference type="ARBA" id="ARBA00022833"/>
    </source>
</evidence>
<dbReference type="InterPro" id="IPR027268">
    <property type="entry name" value="Peptidase_M4/M1_CTD_sf"/>
</dbReference>
<dbReference type="PANTHER" id="PTHR11533:SF294">
    <property type="entry name" value="THYROTROPIN-RELEASING HORMONE-DEGRADING ECTOENZYME"/>
    <property type="match status" value="1"/>
</dbReference>
<comment type="subcellular location">
    <subcellularLocation>
        <location evidence="1">Cell membrane</location>
        <topology evidence="1">Lipid-anchor</topology>
        <topology evidence="1">GPI-anchor</topology>
    </subcellularLocation>
</comment>
<keyword evidence="9" id="KW-0378">Hydrolase</keyword>
<dbReference type="GO" id="GO:0070006">
    <property type="term" value="F:metalloaminopeptidase activity"/>
    <property type="evidence" value="ECO:0007669"/>
    <property type="project" value="TreeGrafter"/>
</dbReference>
<evidence type="ECO:0000256" key="15">
    <source>
        <dbReference type="PIRSR" id="PIRSR634016-3"/>
    </source>
</evidence>
<dbReference type="InterPro" id="IPR050344">
    <property type="entry name" value="Peptidase_M1_aminopeptidases"/>
</dbReference>
<keyword evidence="8" id="KW-0732">Signal</keyword>
<dbReference type="AlphaFoldDB" id="A0AAN7PBR6"/>
<keyword evidence="12 18" id="KW-0472">Membrane</keyword>
<keyword evidence="7 15" id="KW-0479">Metal-binding</keyword>
<feature type="domain" description="ERAP1-like C-terminal" evidence="20">
    <location>
        <begin position="669"/>
        <end position="975"/>
    </location>
</feature>
<evidence type="ECO:0000313" key="23">
    <source>
        <dbReference type="Proteomes" id="UP001353858"/>
    </source>
</evidence>
<evidence type="ECO:0000256" key="6">
    <source>
        <dbReference type="ARBA" id="ARBA00022670"/>
    </source>
</evidence>
<feature type="domain" description="Aminopeptidase N-like N-terminal" evidence="21">
    <location>
        <begin position="99"/>
        <end position="334"/>
    </location>
</feature>
<evidence type="ECO:0000256" key="2">
    <source>
        <dbReference type="ARBA" id="ARBA00010136"/>
    </source>
</evidence>
<keyword evidence="4" id="KW-1003">Cell membrane</keyword>
<dbReference type="InterPro" id="IPR034016">
    <property type="entry name" value="M1_APN-typ"/>
</dbReference>
<feature type="domain" description="Peptidase M1 membrane alanine aminopeptidase" evidence="19">
    <location>
        <begin position="372"/>
        <end position="593"/>
    </location>
</feature>
<evidence type="ECO:0000259" key="21">
    <source>
        <dbReference type="Pfam" id="PF17900"/>
    </source>
</evidence>
<evidence type="ECO:0000256" key="7">
    <source>
        <dbReference type="ARBA" id="ARBA00022723"/>
    </source>
</evidence>
<evidence type="ECO:0000256" key="17">
    <source>
        <dbReference type="SAM" id="MobiDB-lite"/>
    </source>
</evidence>
<dbReference type="GO" id="GO:0098552">
    <property type="term" value="C:side of membrane"/>
    <property type="evidence" value="ECO:0007669"/>
    <property type="project" value="UniProtKB-KW"/>
</dbReference>
<dbReference type="InterPro" id="IPR001930">
    <property type="entry name" value="Peptidase_M1"/>
</dbReference>
<dbReference type="Pfam" id="PF11838">
    <property type="entry name" value="ERAP1_C"/>
    <property type="match status" value="1"/>
</dbReference>
<organism evidence="22 23">
    <name type="scientific">Aquatica leii</name>
    <dbReference type="NCBI Taxonomy" id="1421715"/>
    <lineage>
        <taxon>Eukaryota</taxon>
        <taxon>Metazoa</taxon>
        <taxon>Ecdysozoa</taxon>
        <taxon>Arthropoda</taxon>
        <taxon>Hexapoda</taxon>
        <taxon>Insecta</taxon>
        <taxon>Pterygota</taxon>
        <taxon>Neoptera</taxon>
        <taxon>Endopterygota</taxon>
        <taxon>Coleoptera</taxon>
        <taxon>Polyphaga</taxon>
        <taxon>Elateriformia</taxon>
        <taxon>Elateroidea</taxon>
        <taxon>Lampyridae</taxon>
        <taxon>Luciolinae</taxon>
        <taxon>Aquatica</taxon>
    </lineage>
</organism>
<dbReference type="EMBL" id="JARPUR010000002">
    <property type="protein sequence ID" value="KAK4881228.1"/>
    <property type="molecule type" value="Genomic_DNA"/>
</dbReference>
<feature type="transmembrane region" description="Helical" evidence="18">
    <location>
        <begin position="40"/>
        <end position="62"/>
    </location>
</feature>
<feature type="site" description="Transition state stabilizer" evidence="16">
    <location>
        <position position="530"/>
    </location>
</feature>
<evidence type="ECO:0000259" key="20">
    <source>
        <dbReference type="Pfam" id="PF11838"/>
    </source>
</evidence>
<dbReference type="GO" id="GO:0005737">
    <property type="term" value="C:cytoplasm"/>
    <property type="evidence" value="ECO:0007669"/>
    <property type="project" value="TreeGrafter"/>
</dbReference>
<feature type="region of interest" description="Disordered" evidence="17">
    <location>
        <begin position="1"/>
        <end position="27"/>
    </location>
</feature>
<dbReference type="SUPFAM" id="SSF55486">
    <property type="entry name" value="Metalloproteases ('zincins'), catalytic domain"/>
    <property type="match status" value="1"/>
</dbReference>
<keyword evidence="5" id="KW-0336">GPI-anchor</keyword>
<dbReference type="GO" id="GO:0005615">
    <property type="term" value="C:extracellular space"/>
    <property type="evidence" value="ECO:0007669"/>
    <property type="project" value="TreeGrafter"/>
</dbReference>
<dbReference type="FunFam" id="2.60.40.1910:FF:000008">
    <property type="entry name" value="Aminopeptidase"/>
    <property type="match status" value="1"/>
</dbReference>
<evidence type="ECO:0000256" key="3">
    <source>
        <dbReference type="ARBA" id="ARBA00022438"/>
    </source>
</evidence>
<dbReference type="Gene3D" id="1.25.50.20">
    <property type="match status" value="1"/>
</dbReference>
<evidence type="ECO:0000256" key="18">
    <source>
        <dbReference type="SAM" id="Phobius"/>
    </source>
</evidence>
<dbReference type="Pfam" id="PF17900">
    <property type="entry name" value="Peptidase_M1_N"/>
    <property type="match status" value="1"/>
</dbReference>
<feature type="binding site" evidence="15">
    <location>
        <position position="467"/>
    </location>
    <ligand>
        <name>Zn(2+)</name>
        <dbReference type="ChEBI" id="CHEBI:29105"/>
        <note>catalytic</note>
    </ligand>
</feature>
<keyword evidence="10 15" id="KW-0862">Zinc</keyword>
<evidence type="ECO:0008006" key="24">
    <source>
        <dbReference type="Google" id="ProtNLM"/>
    </source>
</evidence>
<keyword evidence="3" id="KW-0031">Aminopeptidase</keyword>
<evidence type="ECO:0000256" key="4">
    <source>
        <dbReference type="ARBA" id="ARBA00022475"/>
    </source>
</evidence>
<evidence type="ECO:0000256" key="14">
    <source>
        <dbReference type="ARBA" id="ARBA00023288"/>
    </source>
</evidence>
<evidence type="ECO:0000313" key="22">
    <source>
        <dbReference type="EMBL" id="KAK4881228.1"/>
    </source>
</evidence>
<protein>
    <recommendedName>
        <fullName evidence="24">Aminopeptidase</fullName>
    </recommendedName>
</protein>
<keyword evidence="13" id="KW-0325">Glycoprotein</keyword>
<name>A0AAN7PBR6_9COLE</name>
<dbReference type="PANTHER" id="PTHR11533">
    <property type="entry name" value="PROTEASE M1 ZINC METALLOPROTEASE"/>
    <property type="match status" value="1"/>
</dbReference>
<evidence type="ECO:0000256" key="9">
    <source>
        <dbReference type="ARBA" id="ARBA00022801"/>
    </source>
</evidence>
<keyword evidence="18" id="KW-1133">Transmembrane helix</keyword>
<dbReference type="InterPro" id="IPR024571">
    <property type="entry name" value="ERAP1-like_C_dom"/>
</dbReference>
<dbReference type="FunFam" id="1.10.390.10:FF:000013">
    <property type="entry name" value="Aminopeptidase N"/>
    <property type="match status" value="1"/>
</dbReference>
<dbReference type="InterPro" id="IPR042097">
    <property type="entry name" value="Aminopeptidase_N-like_N_sf"/>
</dbReference>
<dbReference type="Proteomes" id="UP001353858">
    <property type="component" value="Unassembled WGS sequence"/>
</dbReference>
<dbReference type="GO" id="GO:0042277">
    <property type="term" value="F:peptide binding"/>
    <property type="evidence" value="ECO:0007669"/>
    <property type="project" value="TreeGrafter"/>
</dbReference>
<keyword evidence="14" id="KW-0449">Lipoprotein</keyword>
<dbReference type="InterPro" id="IPR045357">
    <property type="entry name" value="Aminopeptidase_N-like_N"/>
</dbReference>
<dbReference type="Gene3D" id="1.10.390.10">
    <property type="entry name" value="Neutral Protease Domain 2"/>
    <property type="match status" value="1"/>
</dbReference>
<reference evidence="23" key="1">
    <citation type="submission" date="2023-01" db="EMBL/GenBank/DDBJ databases">
        <title>Key to firefly adult light organ development and bioluminescence: homeobox transcription factors regulate luciferase expression and transportation to peroxisome.</title>
        <authorList>
            <person name="Fu X."/>
        </authorList>
    </citation>
    <scope>NUCLEOTIDE SEQUENCE [LARGE SCALE GENOMIC DNA]</scope>
</reference>
<evidence type="ECO:0000256" key="11">
    <source>
        <dbReference type="ARBA" id="ARBA00023049"/>
    </source>
</evidence>
<evidence type="ECO:0000256" key="5">
    <source>
        <dbReference type="ARBA" id="ARBA00022622"/>
    </source>
</evidence>
<proteinExistence type="inferred from homology"/>
<keyword evidence="23" id="KW-1185">Reference proteome</keyword>
<dbReference type="GO" id="GO:0008270">
    <property type="term" value="F:zinc ion binding"/>
    <property type="evidence" value="ECO:0007669"/>
    <property type="project" value="InterPro"/>
</dbReference>
<dbReference type="GO" id="GO:0043171">
    <property type="term" value="P:peptide catabolic process"/>
    <property type="evidence" value="ECO:0007669"/>
    <property type="project" value="TreeGrafter"/>
</dbReference>
<comment type="cofactor">
    <cofactor evidence="15">
        <name>Zn(2+)</name>
        <dbReference type="ChEBI" id="CHEBI:29105"/>
    </cofactor>
    <text evidence="15">Binds 1 zinc ion per subunit.</text>
</comment>
<dbReference type="PRINTS" id="PR00756">
    <property type="entry name" value="ALADIPTASE"/>
</dbReference>
<dbReference type="SUPFAM" id="SSF63737">
    <property type="entry name" value="Leukotriene A4 hydrolase N-terminal domain"/>
    <property type="match status" value="1"/>
</dbReference>
<dbReference type="InterPro" id="IPR014782">
    <property type="entry name" value="Peptidase_M1_dom"/>
</dbReference>
<dbReference type="Gene3D" id="2.60.40.1910">
    <property type="match status" value="1"/>
</dbReference>
<evidence type="ECO:0000256" key="12">
    <source>
        <dbReference type="ARBA" id="ARBA00023136"/>
    </source>
</evidence>
<evidence type="ECO:0000256" key="13">
    <source>
        <dbReference type="ARBA" id="ARBA00023180"/>
    </source>
</evidence>